<dbReference type="GO" id="GO:0016491">
    <property type="term" value="F:oxidoreductase activity"/>
    <property type="evidence" value="ECO:0007669"/>
    <property type="project" value="InterPro"/>
</dbReference>
<reference evidence="2" key="1">
    <citation type="submission" date="2023-02" db="EMBL/GenBank/DDBJ databases">
        <title>Genome sequence of Hyphococcus flavus.</title>
        <authorList>
            <person name="Rong J.-C."/>
            <person name="Zhao Q."/>
            <person name="Yi M."/>
            <person name="Wu J.-Y."/>
        </authorList>
    </citation>
    <scope>NUCLEOTIDE SEQUENCE</scope>
    <source>
        <strain evidence="2">MCCC 1K03223</strain>
    </source>
</reference>
<organism evidence="2 3">
    <name type="scientific">Hyphococcus flavus</name>
    <dbReference type="NCBI Taxonomy" id="1866326"/>
    <lineage>
        <taxon>Bacteria</taxon>
        <taxon>Pseudomonadati</taxon>
        <taxon>Pseudomonadota</taxon>
        <taxon>Alphaproteobacteria</taxon>
        <taxon>Parvularculales</taxon>
        <taxon>Parvularculaceae</taxon>
        <taxon>Hyphococcus</taxon>
    </lineage>
</organism>
<dbReference type="PANTHER" id="PTHR47495">
    <property type="entry name" value="ALDEHYDE DEHYDROGENASE"/>
    <property type="match status" value="1"/>
</dbReference>
<evidence type="ECO:0000313" key="3">
    <source>
        <dbReference type="Proteomes" id="UP001214043"/>
    </source>
</evidence>
<dbReference type="InterPro" id="IPR052516">
    <property type="entry name" value="N-heterocyclic_Hydroxylase"/>
</dbReference>
<dbReference type="Pfam" id="PF02738">
    <property type="entry name" value="MoCoBD_1"/>
    <property type="match status" value="1"/>
</dbReference>
<dbReference type="InterPro" id="IPR012368">
    <property type="entry name" value="OxRdtase_Mopterin-bd_su_IorB"/>
</dbReference>
<dbReference type="InterPro" id="IPR008274">
    <property type="entry name" value="AldOxase/xan_DH_MoCoBD1"/>
</dbReference>
<evidence type="ECO:0000259" key="1">
    <source>
        <dbReference type="SMART" id="SM01008"/>
    </source>
</evidence>
<dbReference type="PROSITE" id="PS51318">
    <property type="entry name" value="TAT"/>
    <property type="match status" value="1"/>
</dbReference>
<sequence length="750" mass="81956">MTEVLDRRRFLKVSMIGGAFVAALPLASCGRETDAVSGAEPPSASNLRSEKLGLFITIKADNSIVIGAPNMEMGQGTFTSMPMMIAEELDADWSNTSVELMPLMLKKLAENEEGSDAATKGFDYFHAYQGAGGSQSVKKNYTYLREAGAAIRNRLVRAAAARLGVPETALRTEDSYVIYDGGERIPYGDLIEAAAALEDSESVALKSPEEFRIIGTHRRIMGAHDIVTGAPVFGIDQQFEGMLHAVVARSPYFQSEALRFDDAAARAVPGVVDIIQIPRIWPERGSTELLSLHGGVAVIAETLWSAMKARRLLDIEWDTGEFAEESTAASEADYRRFLASDGSEGEVMREDGDVETALSGATRIVEAQYSSKTLTHVCMEPHSAAADMRDGIWTVRASHQFPDRLAYCVAEVAGIEPTQATIETARLGGGFGRKYPTDYGSEAIWLSHRLRRPVKVTWTREDDIQQDAFNRPCMSKFRAGLNANGEVVGWDHLIAAYGAHIHVFPAGMIENFRARSYYPPSGMWFGAWRGPGHNTMGFMLQSFIDEVAEAAGKDPLQMRLEVLSPDRKLPYPGWGADFYDTGRDANVLRVAAANSEWSDRNALPSGHGRGIASHFTFGSYCAHVVDVRVEDGELEILRIVTAIDCGQAVNRLGIEAQMEGGALDGVSVALHQAIHVENGQVVEKNFDTYRLMRINEAPKEINVHIIDSDEHPTGTGELSLPPIIPALTNAIYHATGKRIRDLPIANQLQA</sequence>
<dbReference type="InterPro" id="IPR046867">
    <property type="entry name" value="AldOxase/xan_DH_MoCoBD2"/>
</dbReference>
<name>A0AAF0CBA9_9PROT</name>
<dbReference type="SMART" id="SM01008">
    <property type="entry name" value="Ald_Xan_dh_C"/>
    <property type="match status" value="1"/>
</dbReference>
<dbReference type="PANTHER" id="PTHR47495:SF3">
    <property type="entry name" value="BLR6219 PROTEIN"/>
    <property type="match status" value="1"/>
</dbReference>
<dbReference type="EMBL" id="CP118166">
    <property type="protein sequence ID" value="WDI30460.1"/>
    <property type="molecule type" value="Genomic_DNA"/>
</dbReference>
<feature type="domain" description="Aldehyde oxidase/xanthine dehydrogenase a/b hammerhead" evidence="1">
    <location>
        <begin position="228"/>
        <end position="321"/>
    </location>
</feature>
<dbReference type="RefSeq" id="WP_274492262.1">
    <property type="nucleotide sequence ID" value="NZ_CP118166.1"/>
</dbReference>
<dbReference type="Pfam" id="PF20256">
    <property type="entry name" value="MoCoBD_2"/>
    <property type="match status" value="2"/>
</dbReference>
<gene>
    <name evidence="2" type="ORF">PUV54_10875</name>
</gene>
<dbReference type="Proteomes" id="UP001214043">
    <property type="component" value="Chromosome"/>
</dbReference>
<dbReference type="KEGG" id="hfl:PUV54_10875"/>
<dbReference type="Gene3D" id="3.90.1170.50">
    <property type="entry name" value="Aldehyde oxidase/xanthine dehydrogenase, a/b hammerhead"/>
    <property type="match status" value="1"/>
</dbReference>
<keyword evidence="3" id="KW-1185">Reference proteome</keyword>
<dbReference type="AlphaFoldDB" id="A0AAF0CBA9"/>
<protein>
    <submittedName>
        <fullName evidence="2">Molybdopterin-dependent oxidoreductase</fullName>
    </submittedName>
</protein>
<proteinExistence type="predicted"/>
<dbReference type="InterPro" id="IPR006311">
    <property type="entry name" value="TAT_signal"/>
</dbReference>
<dbReference type="InterPro" id="IPR000674">
    <property type="entry name" value="Ald_Oxase/Xan_DH_a/b"/>
</dbReference>
<dbReference type="PIRSF" id="PIRSF036389">
    <property type="entry name" value="IOR_B"/>
    <property type="match status" value="1"/>
</dbReference>
<accession>A0AAF0CBA9</accession>
<dbReference type="SUPFAM" id="SSF56003">
    <property type="entry name" value="Molybdenum cofactor-binding domain"/>
    <property type="match status" value="2"/>
</dbReference>
<dbReference type="InterPro" id="IPR037165">
    <property type="entry name" value="AldOxase/xan_DH_Mopterin-bd_sf"/>
</dbReference>
<evidence type="ECO:0000313" key="2">
    <source>
        <dbReference type="EMBL" id="WDI30460.1"/>
    </source>
</evidence>
<dbReference type="Gene3D" id="3.30.365.10">
    <property type="entry name" value="Aldehyde oxidase/xanthine dehydrogenase, molybdopterin binding domain"/>
    <property type="match status" value="4"/>
</dbReference>